<protein>
    <submittedName>
        <fullName evidence="2">Uncharacterized protein</fullName>
    </submittedName>
</protein>
<feature type="compositionally biased region" description="Basic and acidic residues" evidence="1">
    <location>
        <begin position="1135"/>
        <end position="1148"/>
    </location>
</feature>
<feature type="region of interest" description="Disordered" evidence="1">
    <location>
        <begin position="566"/>
        <end position="621"/>
    </location>
</feature>
<accession>A0A7R8ZPH9</accession>
<gene>
    <name evidence="2" type="ORF">CTOB1V02_LOCUS7204</name>
</gene>
<feature type="region of interest" description="Disordered" evidence="1">
    <location>
        <begin position="1121"/>
        <end position="1148"/>
    </location>
</feature>
<dbReference type="EMBL" id="OB662010">
    <property type="protein sequence ID" value="CAD7229332.1"/>
    <property type="molecule type" value="Genomic_DNA"/>
</dbReference>
<reference evidence="2" key="1">
    <citation type="submission" date="2020-11" db="EMBL/GenBank/DDBJ databases">
        <authorList>
            <person name="Tran Van P."/>
        </authorList>
    </citation>
    <scope>NUCLEOTIDE SEQUENCE</scope>
</reference>
<evidence type="ECO:0000313" key="2">
    <source>
        <dbReference type="EMBL" id="CAD7229332.1"/>
    </source>
</evidence>
<organism evidence="2">
    <name type="scientific">Cyprideis torosa</name>
    <dbReference type="NCBI Taxonomy" id="163714"/>
    <lineage>
        <taxon>Eukaryota</taxon>
        <taxon>Metazoa</taxon>
        <taxon>Ecdysozoa</taxon>
        <taxon>Arthropoda</taxon>
        <taxon>Crustacea</taxon>
        <taxon>Oligostraca</taxon>
        <taxon>Ostracoda</taxon>
        <taxon>Podocopa</taxon>
        <taxon>Podocopida</taxon>
        <taxon>Cytherocopina</taxon>
        <taxon>Cytheroidea</taxon>
        <taxon>Cytherideidae</taxon>
        <taxon>Cyprideis</taxon>
    </lineage>
</organism>
<sequence>MPLHRCRTVEGSSGNPRDEEEGVLSTSLIKAIMQEDDDDFVPQSDGAGPLGDPNPPIPQWDGLYDSEAGGLIFQDSPRRTRSVAIDPAPIPVTSGPLPALPPGAVEYAVCDEMSGASQLTGDTWSTEEQAVVAPSSSSSDLLFLQDPLLLHSACNSSELLSQLVEFVEGRAESYSAEQNSVVLPENVIFLEDSARVMPEEKVVLYPEAGVVDIGGAIDPWEILATPDELQDKAHMVSYEDCSEEKAAQRQYGGQQVTNVSQDQCGGTNVNIVQHQHTSAIGNKIQHQFTSADVSEFQDQYASANVKNLQHQYGITNVNEQQRQYSTARVNKLQEQYGGTNVNINVQHQNGGAHAADQAENQERVADFGKQPQHQVARLSQYEGSYAGNGSAYQHVGKVKKAQHQYEGQVTNKPKHQYGSAQVHKPQPVMKEPWDILAEAIQTALCDSPQREPQKGTGERCTTVVSGQSVVGTPLYVEGGQSEGSMLVLLSTGEFLEVPQGSEVIEEDDRVIVIPKLPSVGGKKTAGRLSSATPAKPAAPNFKAASNATAKLVPVKSASNHIAKLIEAVTTPHPQPDRPRGIRPLENVELAPKPPLKRPATDGSSVTKRPAEPSMKRPKVGRNSVAALGNAAQTAAAKPPANVENVPSPVVLSIVSESNPKKSSGSDQEPIVLEVHGADEKVLKMILKNPKILQMILNDVAADKKISSIPSAGVTVGTTGSCSQKRPGKSSVRQTSTAHARKTSGFSSASSGRLATTVGTVKTTDNLLRTTTNSVPMVKTSAVMSTSTSFSAIATCPFTTTSVSVAQTSGLLSTTDLPLAANSGPLVVSSHSLPSGMLPTSSISLTSTSSLLVASRDCLTANGPLATTSLPSAPLVVRGDFLIPVSPSMAMAASDSPAGTSLLSSPSAATNGIQMKLSTSAVSAAPKPIPSGSLEVLNTTTQVRHIPGSLMTAADAKESVSHPSTKPLMPSSRSAFSRPIRMMKPRPKFFRLTKPSVQFSDEGDARKRTEQLLALKQLEELMGPSQRRPCAKKAQDSVGKGPKSEGTKAPPPAIAVGAEVVVGGDASEGSEVDIPLQSSRRPRWLVKLPEARVAHGVSLSSPPSTEHDYAAEDVIVEAKEKEAHQKEMDGSLTGEAHQKEMDGSLTDETHQKEMDGSLTDEAHQEMDGSLTGEAHQKEIDGSLTGEAHQKEMDGSLTDETDAEVARYTENPKSPPDSFVQLPEVVRPSSLPVGAGLWSRPLEAKARKQRKGRPRLRRKVKYEEAAEEWYGFEEEVEDWLGDDEDVAWIATGAWGRMCSRRK</sequence>
<feature type="region of interest" description="Disordered" evidence="1">
    <location>
        <begin position="714"/>
        <end position="750"/>
    </location>
</feature>
<feature type="region of interest" description="Disordered" evidence="1">
    <location>
        <begin position="1022"/>
        <end position="1050"/>
    </location>
</feature>
<proteinExistence type="predicted"/>
<evidence type="ECO:0000256" key="1">
    <source>
        <dbReference type="SAM" id="MobiDB-lite"/>
    </source>
</evidence>
<feature type="compositionally biased region" description="Polar residues" evidence="1">
    <location>
        <begin position="730"/>
        <end position="750"/>
    </location>
</feature>
<name>A0A7R8ZPH9_9CRUS</name>
<feature type="region of interest" description="Disordered" evidence="1">
    <location>
        <begin position="1"/>
        <end position="62"/>
    </location>
</feature>